<reference evidence="15" key="1">
    <citation type="submission" date="2016-06" db="EMBL/GenBank/DDBJ databases">
        <title>Draft genome sequence of Desulfoplanes formicivorans strain Pf12B.</title>
        <authorList>
            <person name="Watanabe M."/>
            <person name="Kojima H."/>
            <person name="Fukui M."/>
        </authorList>
    </citation>
    <scope>NUCLEOTIDE SEQUENCE [LARGE SCALE GENOMIC DNA]</scope>
    <source>
        <strain evidence="15">Pf12B</strain>
    </source>
</reference>
<keyword evidence="4 10" id="KW-0808">Transferase</keyword>
<dbReference type="FunFam" id="1.10.20.140:FF:000001">
    <property type="entry name" value="tRNA dimethylallyltransferase"/>
    <property type="match status" value="1"/>
</dbReference>
<dbReference type="GO" id="GO:0006400">
    <property type="term" value="P:tRNA modification"/>
    <property type="evidence" value="ECO:0007669"/>
    <property type="project" value="TreeGrafter"/>
</dbReference>
<keyword evidence="15" id="KW-1185">Reference proteome</keyword>
<feature type="binding site" evidence="10">
    <location>
        <begin position="12"/>
        <end position="17"/>
    </location>
    <ligand>
        <name>substrate</name>
    </ligand>
</feature>
<comment type="cofactor">
    <cofactor evidence="1 10">
        <name>Mg(2+)</name>
        <dbReference type="ChEBI" id="CHEBI:18420"/>
    </cofactor>
</comment>
<dbReference type="InterPro" id="IPR039657">
    <property type="entry name" value="Dimethylallyltransferase"/>
</dbReference>
<evidence type="ECO:0000256" key="9">
    <source>
        <dbReference type="ARBA" id="ARBA00049563"/>
    </source>
</evidence>
<name>A0A194AHH4_9BACT</name>
<dbReference type="InterPro" id="IPR018022">
    <property type="entry name" value="IPT"/>
</dbReference>
<comment type="catalytic activity">
    <reaction evidence="9 10 11">
        <text>adenosine(37) in tRNA + dimethylallyl diphosphate = N(6)-dimethylallyladenosine(37) in tRNA + diphosphate</text>
        <dbReference type="Rhea" id="RHEA:26482"/>
        <dbReference type="Rhea" id="RHEA-COMP:10162"/>
        <dbReference type="Rhea" id="RHEA-COMP:10375"/>
        <dbReference type="ChEBI" id="CHEBI:33019"/>
        <dbReference type="ChEBI" id="CHEBI:57623"/>
        <dbReference type="ChEBI" id="CHEBI:74411"/>
        <dbReference type="ChEBI" id="CHEBI:74415"/>
        <dbReference type="EC" id="2.5.1.75"/>
    </reaction>
</comment>
<feature type="region of interest" description="Interaction with substrate tRNA" evidence="10">
    <location>
        <begin position="159"/>
        <end position="163"/>
    </location>
</feature>
<dbReference type="OrthoDB" id="9776390at2"/>
<dbReference type="Proteomes" id="UP000095200">
    <property type="component" value="Unassembled WGS sequence"/>
</dbReference>
<evidence type="ECO:0000313" key="15">
    <source>
        <dbReference type="Proteomes" id="UP000095200"/>
    </source>
</evidence>
<dbReference type="STRING" id="1592317.DPF_2264"/>
<dbReference type="HAMAP" id="MF_00185">
    <property type="entry name" value="IPP_trans"/>
    <property type="match status" value="1"/>
</dbReference>
<dbReference type="GO" id="GO:0005524">
    <property type="term" value="F:ATP binding"/>
    <property type="evidence" value="ECO:0007669"/>
    <property type="project" value="UniProtKB-UniRule"/>
</dbReference>
<evidence type="ECO:0000256" key="10">
    <source>
        <dbReference type="HAMAP-Rule" id="MF_00185"/>
    </source>
</evidence>
<dbReference type="NCBIfam" id="TIGR00174">
    <property type="entry name" value="miaA"/>
    <property type="match status" value="1"/>
</dbReference>
<evidence type="ECO:0000256" key="7">
    <source>
        <dbReference type="ARBA" id="ARBA00022840"/>
    </source>
</evidence>
<dbReference type="Gene3D" id="1.10.20.140">
    <property type="match status" value="1"/>
</dbReference>
<evidence type="ECO:0000256" key="6">
    <source>
        <dbReference type="ARBA" id="ARBA00022741"/>
    </source>
</evidence>
<keyword evidence="6 10" id="KW-0547">Nucleotide-binding</keyword>
<sequence length="313" mass="34744">MSMDIVCLVGATGAGKTASSLHLARCFHGEVVNFDSRQVYRDIPIVTAQPSAQEQAVCPHHLYGYLASDIPVQAGRFVGTVRKTLEDITARGNLPVLVGGTGLYLKTLIQGIAPIPDIPGDVRTRIEAMCADQGSPALHERLKRQDPVSAARIHPNDKQRICRALEVLEGTGRPLSWWHVQPAHQPLDIRALKLGIGVDLQALRPLLARRIEVMLELGAVMEMQDAYAACPNRDAPAFTGIGCPELLAHILDGLDLAEARSLWLQNTRAYAKRQITWFKRDREINWFAPHDLREMEERVRAWKGRGSTRYLGC</sequence>
<dbReference type="EC" id="2.5.1.75" evidence="10"/>
<feature type="binding site" evidence="10">
    <location>
        <begin position="10"/>
        <end position="17"/>
    </location>
    <ligand>
        <name>ATP</name>
        <dbReference type="ChEBI" id="CHEBI:30616"/>
    </ligand>
</feature>
<evidence type="ECO:0000256" key="1">
    <source>
        <dbReference type="ARBA" id="ARBA00001946"/>
    </source>
</evidence>
<evidence type="ECO:0000256" key="8">
    <source>
        <dbReference type="ARBA" id="ARBA00022842"/>
    </source>
</evidence>
<organism evidence="14 15">
    <name type="scientific">Desulfoplanes formicivorans</name>
    <dbReference type="NCBI Taxonomy" id="1592317"/>
    <lineage>
        <taxon>Bacteria</taxon>
        <taxon>Pseudomonadati</taxon>
        <taxon>Thermodesulfobacteriota</taxon>
        <taxon>Desulfovibrionia</taxon>
        <taxon>Desulfovibrionales</taxon>
        <taxon>Desulfoplanaceae</taxon>
        <taxon>Desulfoplanes</taxon>
    </lineage>
</organism>
<keyword evidence="5 10" id="KW-0819">tRNA processing</keyword>
<evidence type="ECO:0000256" key="2">
    <source>
        <dbReference type="ARBA" id="ARBA00003213"/>
    </source>
</evidence>
<dbReference type="InterPro" id="IPR027417">
    <property type="entry name" value="P-loop_NTPase"/>
</dbReference>
<dbReference type="AlphaFoldDB" id="A0A194AHH4"/>
<evidence type="ECO:0000256" key="3">
    <source>
        <dbReference type="ARBA" id="ARBA00005842"/>
    </source>
</evidence>
<dbReference type="Pfam" id="PF01715">
    <property type="entry name" value="IPPT"/>
    <property type="match status" value="1"/>
</dbReference>
<dbReference type="RefSeq" id="WP_069859749.1">
    <property type="nucleotide sequence ID" value="NZ_BDFE01000017.1"/>
</dbReference>
<keyword evidence="7 10" id="KW-0067">ATP-binding</keyword>
<evidence type="ECO:0000256" key="11">
    <source>
        <dbReference type="RuleBase" id="RU003783"/>
    </source>
</evidence>
<dbReference type="SUPFAM" id="SSF52540">
    <property type="entry name" value="P-loop containing nucleoside triphosphate hydrolases"/>
    <property type="match status" value="1"/>
</dbReference>
<dbReference type="GO" id="GO:0052381">
    <property type="term" value="F:tRNA dimethylallyltransferase activity"/>
    <property type="evidence" value="ECO:0007669"/>
    <property type="project" value="UniProtKB-UniRule"/>
</dbReference>
<feature type="site" description="Interaction with substrate tRNA" evidence="10">
    <location>
        <position position="101"/>
    </location>
</feature>
<dbReference type="PANTHER" id="PTHR11088:SF60">
    <property type="entry name" value="TRNA DIMETHYLALLYLTRANSFERASE"/>
    <property type="match status" value="1"/>
</dbReference>
<keyword evidence="8 10" id="KW-0460">Magnesium</keyword>
<evidence type="ECO:0000256" key="12">
    <source>
        <dbReference type="RuleBase" id="RU003784"/>
    </source>
</evidence>
<comment type="similarity">
    <text evidence="3 10 13">Belongs to the IPP transferase family.</text>
</comment>
<dbReference type="PANTHER" id="PTHR11088">
    <property type="entry name" value="TRNA DIMETHYLALLYLTRANSFERASE"/>
    <property type="match status" value="1"/>
</dbReference>
<evidence type="ECO:0000256" key="5">
    <source>
        <dbReference type="ARBA" id="ARBA00022694"/>
    </source>
</evidence>
<comment type="function">
    <text evidence="2 10 12">Catalyzes the transfer of a dimethylallyl group onto the adenine at position 37 in tRNAs that read codons beginning with uridine, leading to the formation of N6-(dimethylallyl)adenosine (i(6)A).</text>
</comment>
<feature type="site" description="Interaction with substrate tRNA" evidence="10">
    <location>
        <position position="123"/>
    </location>
</feature>
<feature type="region of interest" description="Interaction with substrate tRNA" evidence="10">
    <location>
        <begin position="35"/>
        <end position="38"/>
    </location>
</feature>
<comment type="caution">
    <text evidence="14">The sequence shown here is derived from an EMBL/GenBank/DDBJ whole genome shotgun (WGS) entry which is preliminary data.</text>
</comment>
<evidence type="ECO:0000256" key="13">
    <source>
        <dbReference type="RuleBase" id="RU003785"/>
    </source>
</evidence>
<evidence type="ECO:0000313" key="14">
    <source>
        <dbReference type="EMBL" id="GAU09537.1"/>
    </source>
</evidence>
<comment type="caution">
    <text evidence="10">Lacks conserved residue(s) required for the propagation of feature annotation.</text>
</comment>
<gene>
    <name evidence="10" type="primary">miaA</name>
    <name evidence="14" type="ORF">DPF_2264</name>
</gene>
<dbReference type="Gene3D" id="3.40.50.300">
    <property type="entry name" value="P-loop containing nucleotide triphosphate hydrolases"/>
    <property type="match status" value="1"/>
</dbReference>
<proteinExistence type="inferred from homology"/>
<evidence type="ECO:0000256" key="4">
    <source>
        <dbReference type="ARBA" id="ARBA00022679"/>
    </source>
</evidence>
<dbReference type="EMBL" id="BDFE01000017">
    <property type="protein sequence ID" value="GAU09537.1"/>
    <property type="molecule type" value="Genomic_DNA"/>
</dbReference>
<protein>
    <recommendedName>
        <fullName evidence="10">tRNA dimethylallyltransferase</fullName>
        <ecNumber evidence="10">2.5.1.75</ecNumber>
    </recommendedName>
    <alternativeName>
        <fullName evidence="10">Dimethylallyl diphosphate:tRNA dimethylallyltransferase</fullName>
        <shortName evidence="10">DMAPP:tRNA dimethylallyltransferase</shortName>
        <shortName evidence="10">DMATase</shortName>
    </alternativeName>
    <alternativeName>
        <fullName evidence="10">Isopentenyl-diphosphate:tRNA isopentenyltransferase</fullName>
        <shortName evidence="10">IPP transferase</shortName>
        <shortName evidence="10">IPPT</shortName>
        <shortName evidence="10">IPTase</shortName>
    </alternativeName>
</protein>
<accession>A0A194AHH4</accession>
<comment type="subunit">
    <text evidence="10">Monomer.</text>
</comment>